<sequence length="62" mass="7061">MYPPTHILIQPPKANHTTQCCTSRHTQTGRPELRSSKRKTTLVYSTYTFAAKGLKSNQIKSR</sequence>
<evidence type="ECO:0000313" key="2">
    <source>
        <dbReference type="Proteomes" id="UP000249661"/>
    </source>
</evidence>
<dbReference type="EMBL" id="KZ824942">
    <property type="protein sequence ID" value="RAH72780.1"/>
    <property type="molecule type" value="Genomic_DNA"/>
</dbReference>
<gene>
    <name evidence="1" type="ORF">BO66DRAFT_389752</name>
</gene>
<proteinExistence type="predicted"/>
<name>A0ACD1HH64_9EURO</name>
<protein>
    <submittedName>
        <fullName evidence="1">Uncharacterized protein</fullName>
    </submittedName>
</protein>
<organism evidence="1 2">
    <name type="scientific">Aspergillus aculeatinus CBS 121060</name>
    <dbReference type="NCBI Taxonomy" id="1448322"/>
    <lineage>
        <taxon>Eukaryota</taxon>
        <taxon>Fungi</taxon>
        <taxon>Dikarya</taxon>
        <taxon>Ascomycota</taxon>
        <taxon>Pezizomycotina</taxon>
        <taxon>Eurotiomycetes</taxon>
        <taxon>Eurotiomycetidae</taxon>
        <taxon>Eurotiales</taxon>
        <taxon>Aspergillaceae</taxon>
        <taxon>Aspergillus</taxon>
        <taxon>Aspergillus subgen. Circumdati</taxon>
    </lineage>
</organism>
<accession>A0ACD1HH64</accession>
<reference evidence="1" key="1">
    <citation type="submission" date="2018-02" db="EMBL/GenBank/DDBJ databases">
        <title>The genomes of Aspergillus section Nigri reveals drivers in fungal speciation.</title>
        <authorList>
            <consortium name="DOE Joint Genome Institute"/>
            <person name="Vesth T.C."/>
            <person name="Nybo J."/>
            <person name="Theobald S."/>
            <person name="Brandl J."/>
            <person name="Frisvad J.C."/>
            <person name="Nielsen K.F."/>
            <person name="Lyhne E.K."/>
            <person name="Kogle M.E."/>
            <person name="Kuo A."/>
            <person name="Riley R."/>
            <person name="Clum A."/>
            <person name="Nolan M."/>
            <person name="Lipzen A."/>
            <person name="Salamov A."/>
            <person name="Henrissat B."/>
            <person name="Wiebenga A."/>
            <person name="De vries R.P."/>
            <person name="Grigoriev I.V."/>
            <person name="Mortensen U.H."/>
            <person name="Andersen M.R."/>
            <person name="Baker S.E."/>
        </authorList>
    </citation>
    <scope>NUCLEOTIDE SEQUENCE</scope>
    <source>
        <strain evidence="1">CBS 121060</strain>
    </source>
</reference>
<keyword evidence="2" id="KW-1185">Reference proteome</keyword>
<evidence type="ECO:0000313" key="1">
    <source>
        <dbReference type="EMBL" id="RAH72780.1"/>
    </source>
</evidence>
<dbReference type="Proteomes" id="UP000249661">
    <property type="component" value="Unassembled WGS sequence"/>
</dbReference>